<comment type="cofactor">
    <cofactor evidence="1 12">
        <name>FAD</name>
        <dbReference type="ChEBI" id="CHEBI:57692"/>
    </cofactor>
</comment>
<accession>A0ABQ1PMV4</accession>
<dbReference type="EMBL" id="BMCJ01000007">
    <property type="protein sequence ID" value="GGD00010.1"/>
    <property type="molecule type" value="Genomic_DNA"/>
</dbReference>
<evidence type="ECO:0000256" key="10">
    <source>
        <dbReference type="ARBA" id="ARBA00048305"/>
    </source>
</evidence>
<proteinExistence type="inferred from homology"/>
<evidence type="ECO:0000256" key="1">
    <source>
        <dbReference type="ARBA" id="ARBA00001974"/>
    </source>
</evidence>
<dbReference type="Gene3D" id="3.50.50.60">
    <property type="entry name" value="FAD/NAD(P)-binding domain"/>
    <property type="match status" value="1"/>
</dbReference>
<keyword evidence="8 12" id="KW-0274">FAD</keyword>
<dbReference type="SUPFAM" id="SSF51905">
    <property type="entry name" value="FAD/NAD(P)-binding domain"/>
    <property type="match status" value="1"/>
</dbReference>
<evidence type="ECO:0000256" key="11">
    <source>
        <dbReference type="NCBIfam" id="TIGR00551"/>
    </source>
</evidence>
<comment type="function">
    <text evidence="12">Catalyzes the oxidation of L-aspartate to iminoaspartate.</text>
</comment>
<dbReference type="InterPro" id="IPR003953">
    <property type="entry name" value="FAD-dep_OxRdtase_2_FAD-bd"/>
</dbReference>
<dbReference type="SUPFAM" id="SSF56425">
    <property type="entry name" value="Succinate dehydrogenase/fumarate reductase flavoprotein, catalytic domain"/>
    <property type="match status" value="1"/>
</dbReference>
<evidence type="ECO:0000256" key="12">
    <source>
        <dbReference type="RuleBase" id="RU362049"/>
    </source>
</evidence>
<dbReference type="PRINTS" id="PR00368">
    <property type="entry name" value="FADPNR"/>
</dbReference>
<feature type="domain" description="FAD-dependent oxidoreductase 2 FAD-binding" evidence="13">
    <location>
        <begin position="5"/>
        <end position="371"/>
    </location>
</feature>
<comment type="similarity">
    <text evidence="3 12">Belongs to the FAD-dependent oxidoreductase 2 family. NadB subfamily.</text>
</comment>
<keyword evidence="9 12" id="KW-0560">Oxidoreductase</keyword>
<evidence type="ECO:0000259" key="13">
    <source>
        <dbReference type="Pfam" id="PF00890"/>
    </source>
</evidence>
<evidence type="ECO:0000256" key="7">
    <source>
        <dbReference type="ARBA" id="ARBA00022642"/>
    </source>
</evidence>
<dbReference type="PANTHER" id="PTHR42716">
    <property type="entry name" value="L-ASPARTATE OXIDASE"/>
    <property type="match status" value="1"/>
</dbReference>
<dbReference type="Gene3D" id="3.90.700.10">
    <property type="entry name" value="Succinate dehydrogenase/fumarate reductase flavoprotein, catalytic domain"/>
    <property type="match status" value="1"/>
</dbReference>
<comment type="pathway">
    <text evidence="2 12">Cofactor biosynthesis; NAD(+) biosynthesis; iminoaspartate from L-aspartate (oxidase route): step 1/1.</text>
</comment>
<protein>
    <recommendedName>
        <fullName evidence="5 11">L-aspartate oxidase</fullName>
        <ecNumber evidence="4 11">1.4.3.16</ecNumber>
    </recommendedName>
</protein>
<dbReference type="InterPro" id="IPR036188">
    <property type="entry name" value="FAD/NAD-bd_sf"/>
</dbReference>
<dbReference type="PIRSF" id="PIRSF000171">
    <property type="entry name" value="SDHA_APRA_LASPO"/>
    <property type="match status" value="1"/>
</dbReference>
<evidence type="ECO:0000256" key="8">
    <source>
        <dbReference type="ARBA" id="ARBA00022827"/>
    </source>
</evidence>
<dbReference type="Pfam" id="PF02910">
    <property type="entry name" value="Succ_DH_flav_C"/>
    <property type="match status" value="1"/>
</dbReference>
<keyword evidence="6 12" id="KW-0285">Flavoprotein</keyword>
<comment type="caution">
    <text evidence="15">The sequence shown here is derived from an EMBL/GenBank/DDBJ whole genome shotgun (WGS) entry which is preliminary data.</text>
</comment>
<evidence type="ECO:0000259" key="14">
    <source>
        <dbReference type="Pfam" id="PF02910"/>
    </source>
</evidence>
<sequence>MEQSDVIIVGSGIAALQLLANLRRDMNVIVLTKSEVKMSNSFHAQGGVAAALAPEDDSYEHYIDTIEAGRGLNDPEAVSQLTRQAPSIIRELLEAGCAFDQDERGEIVLGREGSHRWNRIVHGGGDQTGKRLVDCLLQKVGANVSIKEHEFVFQLLTDEQGKCYGVRSKGRDGGINTYLAPHIVLATGGCGQLYAATSNAETVTGDGLALAYLAGAELVDMEFVQFHPTMLSINGDIKGLVTEAVRGEGAVLLDVSGRRIMKGVHPQEDLAARHIVAQTIYNYISQGRDVFLDITRIDDFTAKFPTVAKLCKAKGVDMTKGKIPVAPGAHFLMGGVKTDEAGRTTVDGLYAVGEVACTGVHGANRLASNSLLEGLVYGKRLAAHLNQQAWEVPRYHALSGNQEQPEIMLPAVMEIQQSMIERVGIMRTRSELRKQKEWLETFSIPENLDALSTSQISRVFMLITSWLITTSALARTESRGGHFREDFPNENSGWQQRHIRLQKNRKQGEIYESTEAPAFT</sequence>
<gene>
    <name evidence="15" type="primary">nadB</name>
    <name evidence="15" type="ORF">GCM10007216_33430</name>
</gene>
<evidence type="ECO:0000256" key="6">
    <source>
        <dbReference type="ARBA" id="ARBA00022630"/>
    </source>
</evidence>
<organism evidence="15 16">
    <name type="scientific">Thalassobacillus devorans</name>
    <dbReference type="NCBI Taxonomy" id="279813"/>
    <lineage>
        <taxon>Bacteria</taxon>
        <taxon>Bacillati</taxon>
        <taxon>Bacillota</taxon>
        <taxon>Bacilli</taxon>
        <taxon>Bacillales</taxon>
        <taxon>Bacillaceae</taxon>
        <taxon>Thalassobacillus</taxon>
    </lineage>
</organism>
<dbReference type="Pfam" id="PF00890">
    <property type="entry name" value="FAD_binding_2"/>
    <property type="match status" value="1"/>
</dbReference>
<comment type="catalytic activity">
    <reaction evidence="10">
        <text>L-aspartate + O2 = iminosuccinate + H2O2</text>
        <dbReference type="Rhea" id="RHEA:25876"/>
        <dbReference type="ChEBI" id="CHEBI:15379"/>
        <dbReference type="ChEBI" id="CHEBI:16240"/>
        <dbReference type="ChEBI" id="CHEBI:29991"/>
        <dbReference type="ChEBI" id="CHEBI:77875"/>
        <dbReference type="EC" id="1.4.3.16"/>
    </reaction>
    <physiologicalReaction direction="left-to-right" evidence="10">
        <dbReference type="Rhea" id="RHEA:25877"/>
    </physiologicalReaction>
</comment>
<evidence type="ECO:0000256" key="2">
    <source>
        <dbReference type="ARBA" id="ARBA00004950"/>
    </source>
</evidence>
<evidence type="ECO:0000256" key="4">
    <source>
        <dbReference type="ARBA" id="ARBA00012173"/>
    </source>
</evidence>
<dbReference type="InterPro" id="IPR027477">
    <property type="entry name" value="Succ_DH/fumarate_Rdtase_cat_sf"/>
</dbReference>
<evidence type="ECO:0000256" key="3">
    <source>
        <dbReference type="ARBA" id="ARBA00008562"/>
    </source>
</evidence>
<reference evidence="16" key="1">
    <citation type="journal article" date="2019" name="Int. J. Syst. Evol. Microbiol.">
        <title>The Global Catalogue of Microorganisms (GCM) 10K type strain sequencing project: providing services to taxonomists for standard genome sequencing and annotation.</title>
        <authorList>
            <consortium name="The Broad Institute Genomics Platform"/>
            <consortium name="The Broad Institute Genome Sequencing Center for Infectious Disease"/>
            <person name="Wu L."/>
            <person name="Ma J."/>
        </authorList>
    </citation>
    <scope>NUCLEOTIDE SEQUENCE [LARGE SCALE GENOMIC DNA]</scope>
    <source>
        <strain evidence="16">CCM 7282</strain>
    </source>
</reference>
<dbReference type="Proteomes" id="UP000619534">
    <property type="component" value="Unassembled WGS sequence"/>
</dbReference>
<dbReference type="InterPro" id="IPR015939">
    <property type="entry name" value="Fum_Rdtase/Succ_DH_flav-like_C"/>
</dbReference>
<name>A0ABQ1PMV4_9BACI</name>
<dbReference type="InterPro" id="IPR037099">
    <property type="entry name" value="Fum_R/Succ_DH_flav-like_C_sf"/>
</dbReference>
<dbReference type="InterPro" id="IPR005288">
    <property type="entry name" value="NadB"/>
</dbReference>
<evidence type="ECO:0000256" key="5">
    <source>
        <dbReference type="ARBA" id="ARBA00021901"/>
    </source>
</evidence>
<keyword evidence="16" id="KW-1185">Reference proteome</keyword>
<evidence type="ECO:0000256" key="9">
    <source>
        <dbReference type="ARBA" id="ARBA00023002"/>
    </source>
</evidence>
<comment type="subcellular location">
    <subcellularLocation>
        <location evidence="12">Cytoplasm</location>
    </subcellularLocation>
</comment>
<dbReference type="EC" id="1.4.3.16" evidence="4 11"/>
<dbReference type="NCBIfam" id="TIGR00551">
    <property type="entry name" value="nadB"/>
    <property type="match status" value="1"/>
</dbReference>
<evidence type="ECO:0000313" key="15">
    <source>
        <dbReference type="EMBL" id="GGD00010.1"/>
    </source>
</evidence>
<dbReference type="NCBIfam" id="NF005978">
    <property type="entry name" value="PRK08071.1"/>
    <property type="match status" value="1"/>
</dbReference>
<dbReference type="SUPFAM" id="SSF46977">
    <property type="entry name" value="Succinate dehydrogenase/fumarate reductase flavoprotein C-terminal domain"/>
    <property type="match status" value="1"/>
</dbReference>
<keyword evidence="7 12" id="KW-0662">Pyridine nucleotide biosynthesis</keyword>
<dbReference type="PANTHER" id="PTHR42716:SF2">
    <property type="entry name" value="L-ASPARTATE OXIDASE, CHLOROPLASTIC"/>
    <property type="match status" value="1"/>
</dbReference>
<dbReference type="RefSeq" id="WP_062438572.1">
    <property type="nucleotide sequence ID" value="NZ_BMCJ01000007.1"/>
</dbReference>
<evidence type="ECO:0000313" key="16">
    <source>
        <dbReference type="Proteomes" id="UP000619534"/>
    </source>
</evidence>
<feature type="domain" description="Fumarate reductase/succinate dehydrogenase flavoprotein-like C-terminal" evidence="14">
    <location>
        <begin position="414"/>
        <end position="500"/>
    </location>
</feature>
<dbReference type="Gene3D" id="1.20.58.100">
    <property type="entry name" value="Fumarate reductase/succinate dehydrogenase flavoprotein-like, C-terminal domain"/>
    <property type="match status" value="1"/>
</dbReference>